<dbReference type="Proteomes" id="UP000298327">
    <property type="component" value="Unassembled WGS sequence"/>
</dbReference>
<keyword evidence="10" id="KW-1185">Reference proteome</keyword>
<evidence type="ECO:0000256" key="1">
    <source>
        <dbReference type="ARBA" id="ARBA00004141"/>
    </source>
</evidence>
<dbReference type="Pfam" id="PF12430">
    <property type="entry name" value="ABA_GPCR"/>
    <property type="match status" value="1"/>
</dbReference>
<evidence type="ECO:0000256" key="5">
    <source>
        <dbReference type="SAM" id="MobiDB-lite"/>
    </source>
</evidence>
<reference evidence="9 10" key="1">
    <citation type="submission" date="2019-02" db="EMBL/GenBank/DDBJ databases">
        <title>Genome sequencing of the rare red list fungi Dentipellis fragilis.</title>
        <authorList>
            <person name="Buettner E."/>
            <person name="Kellner H."/>
        </authorList>
    </citation>
    <scope>NUCLEOTIDE SEQUENCE [LARGE SCALE GENOMIC DNA]</scope>
    <source>
        <strain evidence="9 10">DSM 105465</strain>
    </source>
</reference>
<accession>A0A4Y9ZB77</accession>
<comment type="subcellular location">
    <subcellularLocation>
        <location evidence="1">Membrane</location>
        <topology evidence="1">Multi-pass membrane protein</topology>
    </subcellularLocation>
</comment>
<proteinExistence type="predicted"/>
<evidence type="ECO:0000259" key="7">
    <source>
        <dbReference type="Pfam" id="PF12430"/>
    </source>
</evidence>
<evidence type="ECO:0000256" key="2">
    <source>
        <dbReference type="ARBA" id="ARBA00022692"/>
    </source>
</evidence>
<dbReference type="GO" id="GO:0016020">
    <property type="term" value="C:membrane"/>
    <property type="evidence" value="ECO:0007669"/>
    <property type="project" value="UniProtKB-SubCell"/>
</dbReference>
<sequence length="501" mass="54113">MSGIQHGINACSYLGQCIGFEADVGQLNGRAIQDVSSSPSGGDYVELDTLPPPNSATSASGRLPPSKRSLQSVLSRTLFCVCFSESCTLFLILMCQGIDLLHPQTRLFNWRISLYVLLSVILVVIPLSLSVVVPSALTTSPVSASRSLIPSLPRLFIVLAPLALYFFLLSFIPIPAALTTSSEPSFLNAALSRITVLGVLILGFLSGFGSVTTSWGYFPFVCGKKRKVPTQADVDLAEQSLERVRRDLKEKQDEISARERRNAEESESSKPSPSWLSRVASTFQGDSELTNLKTELSALVSLEAHMSTQLQWTRQQRASTEYDETLKGQLFILGRRAMGIYCIFRGLSSLINILMPSTAAGPARSYPDLLTTILVAIFNPPPARAAQIATTLRQANLALVGAVIGGSVRRVLSGVTHALRVASGALILLILAQLMGTYLLSTLVQLRTSFPPPEDQESNVFSTLPEYQFFGPVFDWSFLLAAAGAAAMQWAKGVMTGGSDD</sequence>
<dbReference type="OrthoDB" id="264392at2759"/>
<feature type="transmembrane region" description="Helical" evidence="6">
    <location>
        <begin position="73"/>
        <end position="94"/>
    </location>
</feature>
<feature type="transmembrane region" description="Helical" evidence="6">
    <location>
        <begin position="418"/>
        <end position="440"/>
    </location>
</feature>
<dbReference type="AlphaFoldDB" id="A0A4Y9ZB77"/>
<protein>
    <recommendedName>
        <fullName evidence="11">Abscisic acid G-protein coupled receptor-like domain-containing protein</fullName>
    </recommendedName>
</protein>
<evidence type="ECO:0000256" key="3">
    <source>
        <dbReference type="ARBA" id="ARBA00022989"/>
    </source>
</evidence>
<dbReference type="PANTHER" id="PTHR15948:SF0">
    <property type="entry name" value="GOLGI PH REGULATOR A-RELATED"/>
    <property type="match status" value="1"/>
</dbReference>
<feature type="compositionally biased region" description="Basic and acidic residues" evidence="5">
    <location>
        <begin position="247"/>
        <end position="268"/>
    </location>
</feature>
<feature type="transmembrane region" description="Helical" evidence="6">
    <location>
        <begin position="114"/>
        <end position="134"/>
    </location>
</feature>
<feature type="transmembrane region" description="Helical" evidence="6">
    <location>
        <begin position="194"/>
        <end position="218"/>
    </location>
</feature>
<dbReference type="EMBL" id="SEOQ01000053">
    <property type="protein sequence ID" value="TFY71400.1"/>
    <property type="molecule type" value="Genomic_DNA"/>
</dbReference>
<evidence type="ECO:0008006" key="11">
    <source>
        <dbReference type="Google" id="ProtNLM"/>
    </source>
</evidence>
<dbReference type="Pfam" id="PF12537">
    <property type="entry name" value="GPHR_N"/>
    <property type="match status" value="1"/>
</dbReference>
<keyword evidence="4 6" id="KW-0472">Membrane</keyword>
<feature type="transmembrane region" description="Helical" evidence="6">
    <location>
        <begin position="155"/>
        <end position="174"/>
    </location>
</feature>
<gene>
    <name evidence="9" type="ORF">EVG20_g1602</name>
</gene>
<name>A0A4Y9ZB77_9AGAM</name>
<organism evidence="9 10">
    <name type="scientific">Dentipellis fragilis</name>
    <dbReference type="NCBI Taxonomy" id="205917"/>
    <lineage>
        <taxon>Eukaryota</taxon>
        <taxon>Fungi</taxon>
        <taxon>Dikarya</taxon>
        <taxon>Basidiomycota</taxon>
        <taxon>Agaricomycotina</taxon>
        <taxon>Agaricomycetes</taxon>
        <taxon>Russulales</taxon>
        <taxon>Hericiaceae</taxon>
        <taxon>Dentipellis</taxon>
    </lineage>
</organism>
<evidence type="ECO:0000313" key="9">
    <source>
        <dbReference type="EMBL" id="TFY71400.1"/>
    </source>
</evidence>
<keyword evidence="3 6" id="KW-1133">Transmembrane helix</keyword>
<dbReference type="InterPro" id="IPR015672">
    <property type="entry name" value="GPHR/GTG"/>
</dbReference>
<dbReference type="InterPro" id="IPR025969">
    <property type="entry name" value="ABA_GPCR_dom"/>
</dbReference>
<evidence type="ECO:0000256" key="6">
    <source>
        <dbReference type="SAM" id="Phobius"/>
    </source>
</evidence>
<feature type="domain" description="Golgi pH regulator conserved" evidence="8">
    <location>
        <begin position="186"/>
        <end position="255"/>
    </location>
</feature>
<evidence type="ECO:0000259" key="8">
    <source>
        <dbReference type="Pfam" id="PF12537"/>
    </source>
</evidence>
<feature type="domain" description="Abscisic acid G-protein coupled receptor-like" evidence="7">
    <location>
        <begin position="322"/>
        <end position="491"/>
    </location>
</feature>
<evidence type="ECO:0000313" key="10">
    <source>
        <dbReference type="Proteomes" id="UP000298327"/>
    </source>
</evidence>
<evidence type="ECO:0000256" key="4">
    <source>
        <dbReference type="ARBA" id="ARBA00023136"/>
    </source>
</evidence>
<comment type="caution">
    <text evidence="9">The sequence shown here is derived from an EMBL/GenBank/DDBJ whole genome shotgun (WGS) entry which is preliminary data.</text>
</comment>
<dbReference type="PANTHER" id="PTHR15948">
    <property type="entry name" value="G-PROTEIN COUPLED RECEPTOR 89-RELATED"/>
    <property type="match status" value="1"/>
</dbReference>
<dbReference type="InterPro" id="IPR022535">
    <property type="entry name" value="Golgi_pH-regulator_cons_dom"/>
</dbReference>
<feature type="region of interest" description="Disordered" evidence="5">
    <location>
        <begin position="247"/>
        <end position="275"/>
    </location>
</feature>
<keyword evidence="2 6" id="KW-0812">Transmembrane</keyword>